<dbReference type="Proteomes" id="UP000192520">
    <property type="component" value="Unassembled WGS sequence"/>
</dbReference>
<name>A0A1W9NXA0_UNCC3</name>
<organism evidence="1 2">
    <name type="scientific">candidate division CPR3 bacterium 4484_211</name>
    <dbReference type="NCBI Taxonomy" id="1968527"/>
    <lineage>
        <taxon>Bacteria</taxon>
        <taxon>Bacteria division CPR3</taxon>
    </lineage>
</organism>
<dbReference type="EMBL" id="MZGJ01000028">
    <property type="protein sequence ID" value="OQX50630.1"/>
    <property type="molecule type" value="Genomic_DNA"/>
</dbReference>
<proteinExistence type="predicted"/>
<gene>
    <name evidence="1" type="ORF">B5M47_03620</name>
</gene>
<evidence type="ECO:0000313" key="1">
    <source>
        <dbReference type="EMBL" id="OQX50630.1"/>
    </source>
</evidence>
<comment type="caution">
    <text evidence="1">The sequence shown here is derived from an EMBL/GenBank/DDBJ whole genome shotgun (WGS) entry which is preliminary data.</text>
</comment>
<dbReference type="STRING" id="1968527.B5M47_03620"/>
<dbReference type="AlphaFoldDB" id="A0A1W9NXA0"/>
<protein>
    <submittedName>
        <fullName evidence="1">Uncharacterized protein</fullName>
    </submittedName>
</protein>
<accession>A0A1W9NXA0</accession>
<evidence type="ECO:0000313" key="2">
    <source>
        <dbReference type="Proteomes" id="UP000192520"/>
    </source>
</evidence>
<sequence>MATVSDLNQQLGYLVELAIISPKRRDLYLKAIPKLTVEEKLSFSLDLWHLLLMKMEGEVQQKMEEEIRELAENPDKVYYKKNFQKIPDEVLRGLIRERMEIRDEDEIRRIRDVLKGLESKLEIITKSASEAREVIQSHVK</sequence>
<reference evidence="2" key="1">
    <citation type="submission" date="2017-03" db="EMBL/GenBank/DDBJ databases">
        <title>Novel pathways for hydrocarbon cycling and metabolic interdependencies in hydrothermal sediment communities.</title>
        <authorList>
            <person name="Dombrowski N."/>
            <person name="Seitz K."/>
            <person name="Teske A."/>
            <person name="Baker B."/>
        </authorList>
    </citation>
    <scope>NUCLEOTIDE SEQUENCE [LARGE SCALE GENOMIC DNA]</scope>
</reference>